<dbReference type="InterPro" id="IPR006104">
    <property type="entry name" value="Glyco_hydro_2_N"/>
</dbReference>
<name>A0ABQ6JUJ7_9MICO</name>
<feature type="compositionally biased region" description="Low complexity" evidence="4">
    <location>
        <begin position="594"/>
        <end position="605"/>
    </location>
</feature>
<evidence type="ECO:0000313" key="8">
    <source>
        <dbReference type="EMBL" id="GMA90950.1"/>
    </source>
</evidence>
<dbReference type="InterPro" id="IPR036156">
    <property type="entry name" value="Beta-gal/glucu_dom_sf"/>
</dbReference>
<gene>
    <name evidence="8" type="ORF">GCM10025869_14790</name>
</gene>
<proteinExistence type="inferred from homology"/>
<organism evidence="8 9">
    <name type="scientific">Homoserinibacter gongjuensis</name>
    <dbReference type="NCBI Taxonomy" id="1162968"/>
    <lineage>
        <taxon>Bacteria</taxon>
        <taxon>Bacillati</taxon>
        <taxon>Actinomycetota</taxon>
        <taxon>Actinomycetes</taxon>
        <taxon>Micrococcales</taxon>
        <taxon>Microbacteriaceae</taxon>
        <taxon>Homoserinibacter</taxon>
    </lineage>
</organism>
<dbReference type="Gene3D" id="2.60.120.260">
    <property type="entry name" value="Galactose-binding domain-like"/>
    <property type="match status" value="1"/>
</dbReference>
<evidence type="ECO:0000256" key="3">
    <source>
        <dbReference type="ARBA" id="ARBA00023295"/>
    </source>
</evidence>
<dbReference type="SUPFAM" id="SSF51445">
    <property type="entry name" value="(Trans)glycosidases"/>
    <property type="match status" value="1"/>
</dbReference>
<dbReference type="InterPro" id="IPR006103">
    <property type="entry name" value="Glyco_hydro_2_cat"/>
</dbReference>
<keyword evidence="9" id="KW-1185">Reference proteome</keyword>
<dbReference type="InterPro" id="IPR051913">
    <property type="entry name" value="GH2_Domain-Containing"/>
</dbReference>
<feature type="domain" description="Glycoside hydrolase family 2 immunoglobulin-like beta-sandwich" evidence="5">
    <location>
        <begin position="194"/>
        <end position="269"/>
    </location>
</feature>
<accession>A0ABQ6JUJ7</accession>
<protein>
    <submittedName>
        <fullName evidence="8">Glycosyl hydrolase</fullName>
    </submittedName>
</protein>
<evidence type="ECO:0000256" key="4">
    <source>
        <dbReference type="SAM" id="MobiDB-lite"/>
    </source>
</evidence>
<dbReference type="PANTHER" id="PTHR42732:SF2">
    <property type="entry name" value="BETA-MANNOSIDASE"/>
    <property type="match status" value="1"/>
</dbReference>
<evidence type="ECO:0000259" key="6">
    <source>
        <dbReference type="Pfam" id="PF02836"/>
    </source>
</evidence>
<dbReference type="RefSeq" id="WP_284299011.1">
    <property type="nucleotide sequence ID" value="NZ_BSVA01000001.1"/>
</dbReference>
<feature type="region of interest" description="Disordered" evidence="4">
    <location>
        <begin position="586"/>
        <end position="619"/>
    </location>
</feature>
<dbReference type="SUPFAM" id="SSF49785">
    <property type="entry name" value="Galactose-binding domain-like"/>
    <property type="match status" value="1"/>
</dbReference>
<reference evidence="9" key="1">
    <citation type="journal article" date="2019" name="Int. J. Syst. Evol. Microbiol.">
        <title>The Global Catalogue of Microorganisms (GCM) 10K type strain sequencing project: providing services to taxonomists for standard genome sequencing and annotation.</title>
        <authorList>
            <consortium name="The Broad Institute Genomics Platform"/>
            <consortium name="The Broad Institute Genome Sequencing Center for Infectious Disease"/>
            <person name="Wu L."/>
            <person name="Ma J."/>
        </authorList>
    </citation>
    <scope>NUCLEOTIDE SEQUENCE [LARGE SCALE GENOMIC DNA]</scope>
    <source>
        <strain evidence="9">NBRC 108755</strain>
    </source>
</reference>
<dbReference type="Gene3D" id="3.20.20.80">
    <property type="entry name" value="Glycosidases"/>
    <property type="match status" value="1"/>
</dbReference>
<evidence type="ECO:0000259" key="5">
    <source>
        <dbReference type="Pfam" id="PF00703"/>
    </source>
</evidence>
<keyword evidence="2 8" id="KW-0378">Hydrolase</keyword>
<dbReference type="Proteomes" id="UP001157069">
    <property type="component" value="Unassembled WGS sequence"/>
</dbReference>
<dbReference type="EMBL" id="BSVA01000001">
    <property type="protein sequence ID" value="GMA90950.1"/>
    <property type="molecule type" value="Genomic_DNA"/>
</dbReference>
<comment type="similarity">
    <text evidence="1">Belongs to the glycosyl hydrolase 2 family.</text>
</comment>
<dbReference type="SUPFAM" id="SSF49303">
    <property type="entry name" value="beta-Galactosidase/glucuronidase domain"/>
    <property type="match status" value="1"/>
</dbReference>
<dbReference type="Pfam" id="PF02837">
    <property type="entry name" value="Glyco_hydro_2_N"/>
    <property type="match status" value="1"/>
</dbReference>
<evidence type="ECO:0000313" key="9">
    <source>
        <dbReference type="Proteomes" id="UP001157069"/>
    </source>
</evidence>
<dbReference type="Pfam" id="PF02836">
    <property type="entry name" value="Glyco_hydro_2_C"/>
    <property type="match status" value="1"/>
</dbReference>
<comment type="caution">
    <text evidence="8">The sequence shown here is derived from an EMBL/GenBank/DDBJ whole genome shotgun (WGS) entry which is preliminary data.</text>
</comment>
<evidence type="ECO:0000259" key="7">
    <source>
        <dbReference type="Pfam" id="PF02837"/>
    </source>
</evidence>
<dbReference type="InterPro" id="IPR013783">
    <property type="entry name" value="Ig-like_fold"/>
</dbReference>
<dbReference type="InterPro" id="IPR017853">
    <property type="entry name" value="GH"/>
</dbReference>
<dbReference type="InterPro" id="IPR008979">
    <property type="entry name" value="Galactose-bd-like_sf"/>
</dbReference>
<dbReference type="PANTHER" id="PTHR42732">
    <property type="entry name" value="BETA-GALACTOSIDASE"/>
    <property type="match status" value="1"/>
</dbReference>
<dbReference type="Gene3D" id="2.60.40.10">
    <property type="entry name" value="Immunoglobulins"/>
    <property type="match status" value="1"/>
</dbReference>
<evidence type="ECO:0000256" key="2">
    <source>
        <dbReference type="ARBA" id="ARBA00022801"/>
    </source>
</evidence>
<feature type="domain" description="Glycoside hydrolase family 2 catalytic" evidence="6">
    <location>
        <begin position="312"/>
        <end position="459"/>
    </location>
</feature>
<sequence>MSEAPIPLPEYPRPQLRRKNFTILNGWWDYAITPVGAAPAGWDGRILVPFSPETPASGVNRQLQPDETLHYRRTLEVTAQPGLRTILHFGAVDQSCRVLVNGIEVATHVGGYLPFWADITEALGDGTTHELAVEVRDVSDTSHHSVGKQRLERGGIWYTAQSGIWQTVWLETVPDAHVGSLRMRTPGVREGMDAAVLELRVDAADGVAHPVSVIVLDDGVTVAEAAGVTGEALRIELREPRTWTPEHPFLYDLDIRLGDDRVTSYVGLRSVELAPDAHGVPRLHLNGVPYPHIGVLDQGYWPGALYTAPDDAALVRDIQAMKDLGFTMLRKHIKIEPLRWYHHADRLGMLVWQDMVNGGERYRPWVITAPVVSPHIRMRDNRYSAFGRADAEGRAEFLREVDATVELLRNVPSVVTWVPFNEGWGQFDAAAVTERVRALDPDRLIDHASGWHDQGASDIRSLHVYFQPIRPARWWGRDGRALVVSEFGGYSLRLPGHDYPAKEFGYRRYATREQLTAAYERLHRREVLPGIARGLAGIVYTQLADVEDESNGLLTADRTAVKPDADVVRALNAEFRRVFAAATGGELGVPEQGPAPASEPGLAPASAPPPPPASEEDAR</sequence>
<dbReference type="Pfam" id="PF00703">
    <property type="entry name" value="Glyco_hydro_2"/>
    <property type="match status" value="1"/>
</dbReference>
<feature type="domain" description="Glycosyl hydrolases family 2 sugar binding" evidence="7">
    <location>
        <begin position="68"/>
        <end position="174"/>
    </location>
</feature>
<dbReference type="GO" id="GO:0016787">
    <property type="term" value="F:hydrolase activity"/>
    <property type="evidence" value="ECO:0007669"/>
    <property type="project" value="UniProtKB-KW"/>
</dbReference>
<dbReference type="InterPro" id="IPR006102">
    <property type="entry name" value="Ig-like_GH2"/>
</dbReference>
<evidence type="ECO:0000256" key="1">
    <source>
        <dbReference type="ARBA" id="ARBA00007401"/>
    </source>
</evidence>
<keyword evidence="3" id="KW-0326">Glycosidase</keyword>